<keyword evidence="3" id="KW-0548">Nucleotidyltransferase</keyword>
<dbReference type="InterPro" id="IPR003390">
    <property type="entry name" value="DNA_integrity_scan_DisA_N"/>
</dbReference>
<dbReference type="InterPro" id="IPR050338">
    <property type="entry name" value="DisA"/>
</dbReference>
<dbReference type="Pfam" id="PF02457">
    <property type="entry name" value="DAC"/>
    <property type="match status" value="1"/>
</dbReference>
<dbReference type="InterPro" id="IPR018906">
    <property type="entry name" value="DNA_integrity_scan_DisA_link"/>
</dbReference>
<dbReference type="InterPro" id="IPR036888">
    <property type="entry name" value="DNA_integrity_DisA_N_sf"/>
</dbReference>
<protein>
    <submittedName>
        <fullName evidence="11">Unannotated protein</fullName>
    </submittedName>
</protein>
<keyword evidence="6" id="KW-0067">ATP-binding</keyword>
<evidence type="ECO:0000256" key="3">
    <source>
        <dbReference type="ARBA" id="ARBA00022695"/>
    </source>
</evidence>
<dbReference type="PANTHER" id="PTHR34185:SF3">
    <property type="entry name" value="DNA INTEGRITY SCANNING PROTEIN DISA"/>
    <property type="match status" value="1"/>
</dbReference>
<sequence>MPTPAKSEAMMNSLRLVAPGEPLREGLDRILQARMGALIVVGDGPEVLAICSGGFLLDAEFTPQRLSELAKMDGAIILSADASRIARANVHLVPDPNTPTTETGTRHRTAERVGRQVDVPTITVSEDMSVVAMHRRGEKRQLEPVSRVLARADQAMQILERYRVRLDAVTTSLSATEIEDLVTWRDVAIAMQRAEMVRRISEEIEGYINELGTDGRLVMLQLEELTSGVDDEYRLLISDYRSSSAPNASEILLALGALEGESLLDVEDVVRTLGYLDEQEMEGGVRPRGLRLLAKIPRLPASVSDQVVAQFGSLARIMRASLDELIEVDGVGEVRARVIKDGIARIVESSILERYK</sequence>
<dbReference type="GO" id="GO:0106408">
    <property type="term" value="F:diadenylate cyclase activity"/>
    <property type="evidence" value="ECO:0007669"/>
    <property type="project" value="UniProtKB-EC"/>
</dbReference>
<dbReference type="HAMAP" id="MF_01438">
    <property type="entry name" value="DisA"/>
    <property type="match status" value="1"/>
</dbReference>
<evidence type="ECO:0000256" key="4">
    <source>
        <dbReference type="ARBA" id="ARBA00022741"/>
    </source>
</evidence>
<dbReference type="SUPFAM" id="SSF143597">
    <property type="entry name" value="YojJ-like"/>
    <property type="match status" value="1"/>
</dbReference>
<dbReference type="EMBL" id="CAFAAH010000151">
    <property type="protein sequence ID" value="CAB4801179.1"/>
    <property type="molecule type" value="Genomic_DNA"/>
</dbReference>
<evidence type="ECO:0000256" key="9">
    <source>
        <dbReference type="ARBA" id="ARBA00023204"/>
    </source>
</evidence>
<evidence type="ECO:0000256" key="7">
    <source>
        <dbReference type="ARBA" id="ARBA00022842"/>
    </source>
</evidence>
<evidence type="ECO:0000256" key="5">
    <source>
        <dbReference type="ARBA" id="ARBA00022763"/>
    </source>
</evidence>
<dbReference type="InterPro" id="IPR038331">
    <property type="entry name" value="DisA_sf"/>
</dbReference>
<evidence type="ECO:0000256" key="1">
    <source>
        <dbReference type="ARBA" id="ARBA00000877"/>
    </source>
</evidence>
<dbReference type="EMBL" id="CAFBOR010000294">
    <property type="protein sequence ID" value="CAB5002521.1"/>
    <property type="molecule type" value="Genomic_DNA"/>
</dbReference>
<keyword evidence="7" id="KW-0460">Magnesium</keyword>
<dbReference type="Gene3D" id="3.40.1700.10">
    <property type="entry name" value="DNA integrity scanning protein, DisA, N-terminal domain"/>
    <property type="match status" value="1"/>
</dbReference>
<feature type="domain" description="DAC" evidence="10">
    <location>
        <begin position="7"/>
        <end position="147"/>
    </location>
</feature>
<dbReference type="GO" id="GO:0005524">
    <property type="term" value="F:ATP binding"/>
    <property type="evidence" value="ECO:0007669"/>
    <property type="project" value="UniProtKB-KW"/>
</dbReference>
<organism evidence="11">
    <name type="scientific">freshwater metagenome</name>
    <dbReference type="NCBI Taxonomy" id="449393"/>
    <lineage>
        <taxon>unclassified sequences</taxon>
        <taxon>metagenomes</taxon>
        <taxon>ecological metagenomes</taxon>
    </lineage>
</organism>
<dbReference type="GO" id="GO:0004016">
    <property type="term" value="F:adenylate cyclase activity"/>
    <property type="evidence" value="ECO:0007669"/>
    <property type="project" value="TreeGrafter"/>
</dbReference>
<keyword evidence="5" id="KW-0227">DNA damage</keyword>
<name>A0A6J6XXG1_9ZZZZ</name>
<evidence type="ECO:0000313" key="12">
    <source>
        <dbReference type="EMBL" id="CAB5002521.1"/>
    </source>
</evidence>
<dbReference type="Pfam" id="PF10635">
    <property type="entry name" value="DisA-linker"/>
    <property type="match status" value="1"/>
</dbReference>
<dbReference type="GO" id="GO:0006281">
    <property type="term" value="P:DNA repair"/>
    <property type="evidence" value="ECO:0007669"/>
    <property type="project" value="UniProtKB-KW"/>
</dbReference>
<evidence type="ECO:0000313" key="11">
    <source>
        <dbReference type="EMBL" id="CAB4801179.1"/>
    </source>
</evidence>
<dbReference type="InterPro" id="IPR023763">
    <property type="entry name" value="DNA_integrity_scanning_protein"/>
</dbReference>
<proteinExistence type="inferred from homology"/>
<accession>A0A6J6XXG1</accession>
<dbReference type="Gene3D" id="1.10.150.20">
    <property type="entry name" value="5' to 3' exonuclease, C-terminal subdomain"/>
    <property type="match status" value="1"/>
</dbReference>
<dbReference type="GO" id="GO:0003677">
    <property type="term" value="F:DNA binding"/>
    <property type="evidence" value="ECO:0007669"/>
    <property type="project" value="UniProtKB-KW"/>
</dbReference>
<dbReference type="PROSITE" id="PS51794">
    <property type="entry name" value="DAC"/>
    <property type="match status" value="1"/>
</dbReference>
<evidence type="ECO:0000259" key="10">
    <source>
        <dbReference type="PROSITE" id="PS51794"/>
    </source>
</evidence>
<dbReference type="AlphaFoldDB" id="A0A6J6XXG1"/>
<keyword evidence="2" id="KW-0808">Transferase</keyword>
<dbReference type="PANTHER" id="PTHR34185">
    <property type="entry name" value="DIADENYLATE CYCLASE"/>
    <property type="match status" value="1"/>
</dbReference>
<gene>
    <name evidence="11" type="ORF">UFOPK2996_01086</name>
    <name evidence="12" type="ORF">UFOPK3974_01591</name>
</gene>
<keyword evidence="8" id="KW-0238">DNA-binding</keyword>
<keyword evidence="9" id="KW-0234">DNA repair</keyword>
<keyword evidence="4" id="KW-0547">Nucleotide-binding</keyword>
<reference evidence="11" key="1">
    <citation type="submission" date="2020-05" db="EMBL/GenBank/DDBJ databases">
        <authorList>
            <person name="Chiriac C."/>
            <person name="Salcher M."/>
            <person name="Ghai R."/>
            <person name="Kavagutti S V."/>
        </authorList>
    </citation>
    <scope>NUCLEOTIDE SEQUENCE</scope>
</reference>
<dbReference type="NCBIfam" id="NF010009">
    <property type="entry name" value="PRK13482.1"/>
    <property type="match status" value="1"/>
</dbReference>
<evidence type="ECO:0000256" key="8">
    <source>
        <dbReference type="ARBA" id="ARBA00023125"/>
    </source>
</evidence>
<dbReference type="SUPFAM" id="SSF47781">
    <property type="entry name" value="RuvA domain 2-like"/>
    <property type="match status" value="1"/>
</dbReference>
<comment type="catalytic activity">
    <reaction evidence="1">
        <text>2 ATP = 3',3'-c-di-AMP + 2 diphosphate</text>
        <dbReference type="Rhea" id="RHEA:35655"/>
        <dbReference type="ChEBI" id="CHEBI:30616"/>
        <dbReference type="ChEBI" id="CHEBI:33019"/>
        <dbReference type="ChEBI" id="CHEBI:71500"/>
        <dbReference type="EC" id="2.7.7.85"/>
    </reaction>
</comment>
<evidence type="ECO:0000256" key="6">
    <source>
        <dbReference type="ARBA" id="ARBA00022840"/>
    </source>
</evidence>
<dbReference type="Gene3D" id="1.20.1260.110">
    <property type="entry name" value="DNA integrity scanning linker region"/>
    <property type="match status" value="1"/>
</dbReference>
<evidence type="ECO:0000256" key="2">
    <source>
        <dbReference type="ARBA" id="ARBA00022679"/>
    </source>
</evidence>
<dbReference type="InterPro" id="IPR010994">
    <property type="entry name" value="RuvA_2-like"/>
</dbReference>